<dbReference type="Pfam" id="PF05569">
    <property type="entry name" value="Peptidase_M56"/>
    <property type="match status" value="1"/>
</dbReference>
<keyword evidence="3" id="KW-0813">Transport</keyword>
<dbReference type="PROSITE" id="PS52015">
    <property type="entry name" value="TONB_CTD"/>
    <property type="match status" value="1"/>
</dbReference>
<protein>
    <submittedName>
        <fullName evidence="12">TonB family protein</fullName>
    </submittedName>
</protein>
<evidence type="ECO:0000256" key="6">
    <source>
        <dbReference type="ARBA" id="ARBA00022692"/>
    </source>
</evidence>
<organism evidence="12 13">
    <name type="scientific">Rhabdobacter roseus</name>
    <dbReference type="NCBI Taxonomy" id="1655419"/>
    <lineage>
        <taxon>Bacteria</taxon>
        <taxon>Pseudomonadati</taxon>
        <taxon>Bacteroidota</taxon>
        <taxon>Cytophagia</taxon>
        <taxon>Cytophagales</taxon>
        <taxon>Cytophagaceae</taxon>
        <taxon>Rhabdobacter</taxon>
    </lineage>
</organism>
<dbReference type="SUPFAM" id="SSF49464">
    <property type="entry name" value="Carboxypeptidase regulatory domain-like"/>
    <property type="match status" value="1"/>
</dbReference>
<comment type="subcellular location">
    <subcellularLocation>
        <location evidence="1">Cell inner membrane</location>
        <topology evidence="1">Single-pass membrane protein</topology>
        <orientation evidence="1">Periplasmic side</orientation>
    </subcellularLocation>
</comment>
<sequence>MEALVYLGKVSLYWVLLYACYWLLLRHHTFFRWNRAYLLGALLLAFVLPLVVYPASAPPLPVVYEVTAAPLVISAQVPTAPFPWLKLLALLYLSGALVMAYRLYHYLLELFSFIRQGETIELDECTLVLMDSDRVGSFSFLKWVVVSRTDYEQHFDAILRHELVHVQQRHSFDILLVEVLRVLFWFNPILIFYKNSLQQVHEYLADEEAPERDRYAEFLVSYALGTPVAALTNHFFNASLLKERIKMLYRQRNSRWSLGKYGAVALLIGLVAVLVAGCEREVPTTDLPEVVASDSQEDILVEGLVVDNENVALPGVSIIIKGTTKGTTTNGEGKFKLSAPKGSELDVEFVGYQGTSVKVVGQKRMSARFMLPEEEEGTPRTFKPPVVVSQSEAPLTLPEPALDTPERIFTVVEKQPEFPGGARAMYDFIRRELKYPVPAQRAFVEGKVFLTFIVTTEGDIKDIQILKGLGFGMDEESIRLIKAMPRWVPGAQSGRPVNVKFNLPITFELAEHTKTSEE</sequence>
<dbReference type="InterPro" id="IPR051045">
    <property type="entry name" value="TonB-dependent_transducer"/>
</dbReference>
<evidence type="ECO:0000256" key="3">
    <source>
        <dbReference type="ARBA" id="ARBA00022448"/>
    </source>
</evidence>
<dbReference type="PANTHER" id="PTHR33446">
    <property type="entry name" value="PROTEIN TONB-RELATED"/>
    <property type="match status" value="1"/>
</dbReference>
<comment type="similarity">
    <text evidence="2">Belongs to the TonB family.</text>
</comment>
<keyword evidence="7" id="KW-0653">Protein transport</keyword>
<evidence type="ECO:0000256" key="4">
    <source>
        <dbReference type="ARBA" id="ARBA00022475"/>
    </source>
</evidence>
<feature type="domain" description="TonB C-terminal" evidence="11">
    <location>
        <begin position="420"/>
        <end position="516"/>
    </location>
</feature>
<reference evidence="12 13" key="1">
    <citation type="submission" date="2020-08" db="EMBL/GenBank/DDBJ databases">
        <title>Genomic Encyclopedia of Type Strains, Phase IV (KMG-IV): sequencing the most valuable type-strain genomes for metagenomic binning, comparative biology and taxonomic classification.</title>
        <authorList>
            <person name="Goeker M."/>
        </authorList>
    </citation>
    <scope>NUCLEOTIDE SEQUENCE [LARGE SCALE GENOMIC DNA]</scope>
    <source>
        <strain evidence="12 13">DSM 105074</strain>
    </source>
</reference>
<dbReference type="GO" id="GO:0031992">
    <property type="term" value="F:energy transducer activity"/>
    <property type="evidence" value="ECO:0007669"/>
    <property type="project" value="TreeGrafter"/>
</dbReference>
<dbReference type="Gene3D" id="2.60.40.1120">
    <property type="entry name" value="Carboxypeptidase-like, regulatory domain"/>
    <property type="match status" value="1"/>
</dbReference>
<keyword evidence="9 10" id="KW-0472">Membrane</keyword>
<dbReference type="Proteomes" id="UP000557307">
    <property type="component" value="Unassembled WGS sequence"/>
</dbReference>
<dbReference type="CDD" id="cd07341">
    <property type="entry name" value="M56_BlaR1_MecR1_like"/>
    <property type="match status" value="1"/>
</dbReference>
<dbReference type="InterPro" id="IPR006260">
    <property type="entry name" value="TonB/TolA_C"/>
</dbReference>
<dbReference type="InterPro" id="IPR008756">
    <property type="entry name" value="Peptidase_M56"/>
</dbReference>
<evidence type="ECO:0000313" key="12">
    <source>
        <dbReference type="EMBL" id="MBB5284945.1"/>
    </source>
</evidence>
<dbReference type="GO" id="GO:0015031">
    <property type="term" value="P:protein transport"/>
    <property type="evidence" value="ECO:0007669"/>
    <property type="project" value="UniProtKB-KW"/>
</dbReference>
<feature type="transmembrane region" description="Helical" evidence="10">
    <location>
        <begin position="6"/>
        <end position="24"/>
    </location>
</feature>
<evidence type="ECO:0000256" key="8">
    <source>
        <dbReference type="ARBA" id="ARBA00022989"/>
    </source>
</evidence>
<dbReference type="NCBIfam" id="TIGR01352">
    <property type="entry name" value="tonB_Cterm"/>
    <property type="match status" value="1"/>
</dbReference>
<keyword evidence="6 10" id="KW-0812">Transmembrane</keyword>
<feature type="transmembrane region" description="Helical" evidence="10">
    <location>
        <begin position="84"/>
        <end position="104"/>
    </location>
</feature>
<evidence type="ECO:0000256" key="1">
    <source>
        <dbReference type="ARBA" id="ARBA00004383"/>
    </source>
</evidence>
<keyword evidence="13" id="KW-1185">Reference proteome</keyword>
<gene>
    <name evidence="12" type="ORF">HNQ92_003093</name>
</gene>
<feature type="transmembrane region" description="Helical" evidence="10">
    <location>
        <begin position="36"/>
        <end position="55"/>
    </location>
</feature>
<name>A0A840TPW8_9BACT</name>
<dbReference type="GO" id="GO:0098797">
    <property type="term" value="C:plasma membrane protein complex"/>
    <property type="evidence" value="ECO:0007669"/>
    <property type="project" value="TreeGrafter"/>
</dbReference>
<accession>A0A840TPW8</accession>
<dbReference type="PANTHER" id="PTHR33446:SF2">
    <property type="entry name" value="PROTEIN TONB"/>
    <property type="match status" value="1"/>
</dbReference>
<dbReference type="Gene3D" id="3.30.1150.10">
    <property type="match status" value="1"/>
</dbReference>
<comment type="caution">
    <text evidence="12">The sequence shown here is derived from an EMBL/GenBank/DDBJ whole genome shotgun (WGS) entry which is preliminary data.</text>
</comment>
<dbReference type="EMBL" id="JACHGF010000004">
    <property type="protein sequence ID" value="MBB5284945.1"/>
    <property type="molecule type" value="Genomic_DNA"/>
</dbReference>
<evidence type="ECO:0000313" key="13">
    <source>
        <dbReference type="Proteomes" id="UP000557307"/>
    </source>
</evidence>
<evidence type="ECO:0000256" key="5">
    <source>
        <dbReference type="ARBA" id="ARBA00022519"/>
    </source>
</evidence>
<keyword evidence="8 10" id="KW-1133">Transmembrane helix</keyword>
<dbReference type="InterPro" id="IPR037682">
    <property type="entry name" value="TonB_C"/>
</dbReference>
<dbReference type="AlphaFoldDB" id="A0A840TPW8"/>
<feature type="transmembrane region" description="Helical" evidence="10">
    <location>
        <begin position="258"/>
        <end position="277"/>
    </location>
</feature>
<keyword evidence="5" id="KW-0997">Cell inner membrane</keyword>
<dbReference type="InterPro" id="IPR008969">
    <property type="entry name" value="CarboxyPept-like_regulatory"/>
</dbReference>
<proteinExistence type="inferred from homology"/>
<evidence type="ECO:0000256" key="9">
    <source>
        <dbReference type="ARBA" id="ARBA00023136"/>
    </source>
</evidence>
<evidence type="ECO:0000259" key="11">
    <source>
        <dbReference type="PROSITE" id="PS52015"/>
    </source>
</evidence>
<evidence type="ECO:0000256" key="10">
    <source>
        <dbReference type="SAM" id="Phobius"/>
    </source>
</evidence>
<dbReference type="Pfam" id="PF13715">
    <property type="entry name" value="CarbopepD_reg_2"/>
    <property type="match status" value="1"/>
</dbReference>
<evidence type="ECO:0000256" key="7">
    <source>
        <dbReference type="ARBA" id="ARBA00022927"/>
    </source>
</evidence>
<dbReference type="SUPFAM" id="SSF74653">
    <property type="entry name" value="TolA/TonB C-terminal domain"/>
    <property type="match status" value="1"/>
</dbReference>
<dbReference type="GO" id="GO:0055085">
    <property type="term" value="P:transmembrane transport"/>
    <property type="evidence" value="ECO:0007669"/>
    <property type="project" value="InterPro"/>
</dbReference>
<dbReference type="RefSeq" id="WP_184174887.1">
    <property type="nucleotide sequence ID" value="NZ_JACHGF010000004.1"/>
</dbReference>
<keyword evidence="4" id="KW-1003">Cell membrane</keyword>
<evidence type="ECO:0000256" key="2">
    <source>
        <dbReference type="ARBA" id="ARBA00006555"/>
    </source>
</evidence>
<dbReference type="Pfam" id="PF03544">
    <property type="entry name" value="TonB_C"/>
    <property type="match status" value="1"/>
</dbReference>